<dbReference type="CDD" id="cd00293">
    <property type="entry name" value="USP-like"/>
    <property type="match status" value="1"/>
</dbReference>
<evidence type="ECO:0000313" key="2">
    <source>
        <dbReference type="EMBL" id="AZL59999.1"/>
    </source>
</evidence>
<dbReference type="InterPro" id="IPR006016">
    <property type="entry name" value="UspA"/>
</dbReference>
<dbReference type="Pfam" id="PF00582">
    <property type="entry name" value="Usp"/>
    <property type="match status" value="1"/>
</dbReference>
<gene>
    <name evidence="2" type="ORF">EI545_14855</name>
</gene>
<protein>
    <submittedName>
        <fullName evidence="2">Universal stress protein</fullName>
    </submittedName>
</protein>
<proteinExistence type="predicted"/>
<dbReference type="Proteomes" id="UP000282002">
    <property type="component" value="Chromosome"/>
</dbReference>
<name>A0A3S8U8Y6_9RHOB</name>
<dbReference type="AlphaFoldDB" id="A0A3S8U8Y6"/>
<dbReference type="EMBL" id="CP034328">
    <property type="protein sequence ID" value="AZL59999.1"/>
    <property type="molecule type" value="Genomic_DNA"/>
</dbReference>
<evidence type="ECO:0000259" key="1">
    <source>
        <dbReference type="Pfam" id="PF00582"/>
    </source>
</evidence>
<reference evidence="2 3" key="1">
    <citation type="submission" date="2018-12" db="EMBL/GenBank/DDBJ databases">
        <title>Complete genome sequencing of Tabrizicola sp. K13M18.</title>
        <authorList>
            <person name="Bae J.-W."/>
        </authorList>
    </citation>
    <scope>NUCLEOTIDE SEQUENCE [LARGE SCALE GENOMIC DNA]</scope>
    <source>
        <strain evidence="2 3">K13M18</strain>
    </source>
</reference>
<sequence>MRTEPMPNRIAYLPLNTYPETPPDPAILSAVGFAASLNCGVQVAMFAVDVPKTASPVGGFLINVEGMANAIEDRSKAECERLQALINGAARPDIDVVTTTHKVVLGAALDAATIEARTYDLALLPWSADTISAQDMAQALVFGAGVPVVLVPPSVQVAAVDHIAIAWDGSRVAARALCDALPLLAAGGRVSVVTVQDDKALGASRIAQTLVSALERRGFAAKAVDIRLDGRTIAVALQEAALSEGAQLLAMGGFGHSRLRDFILGGATKGAFSDLRLPVLLSH</sequence>
<evidence type="ECO:0000313" key="3">
    <source>
        <dbReference type="Proteomes" id="UP000282002"/>
    </source>
</evidence>
<keyword evidence="3" id="KW-1185">Reference proteome</keyword>
<feature type="domain" description="UspA" evidence="1">
    <location>
        <begin position="161"/>
        <end position="281"/>
    </location>
</feature>
<dbReference type="SUPFAM" id="SSF52402">
    <property type="entry name" value="Adenine nucleotide alpha hydrolases-like"/>
    <property type="match status" value="1"/>
</dbReference>
<dbReference type="Gene3D" id="3.40.50.12370">
    <property type="match status" value="1"/>
</dbReference>
<dbReference type="OrthoDB" id="9804721at2"/>
<organism evidence="2 3">
    <name type="scientific">Tabrizicola piscis</name>
    <dbReference type="NCBI Taxonomy" id="2494374"/>
    <lineage>
        <taxon>Bacteria</taxon>
        <taxon>Pseudomonadati</taxon>
        <taxon>Pseudomonadota</taxon>
        <taxon>Alphaproteobacteria</taxon>
        <taxon>Rhodobacterales</taxon>
        <taxon>Paracoccaceae</taxon>
        <taxon>Tabrizicola</taxon>
    </lineage>
</organism>
<dbReference type="KEGG" id="taw:EI545_14855"/>
<accession>A0A3S8U8Y6</accession>